<evidence type="ECO:0000313" key="2">
    <source>
        <dbReference type="Proteomes" id="UP000005496"/>
    </source>
</evidence>
<dbReference type="Proteomes" id="UP000005496">
    <property type="component" value="Unassembled WGS sequence"/>
</dbReference>
<dbReference type="RefSeq" id="WP_008871015.1">
    <property type="nucleotide sequence ID" value="NZ_ACJN02000003.1"/>
</dbReference>
<keyword evidence="2" id="KW-1185">Reference proteome</keyword>
<protein>
    <submittedName>
        <fullName evidence="1">Uncharacterized protein</fullName>
    </submittedName>
</protein>
<evidence type="ECO:0000313" key="1">
    <source>
        <dbReference type="EMBL" id="EFI33666.1"/>
    </source>
</evidence>
<dbReference type="OrthoDB" id="5456715at2"/>
<reference evidence="1" key="1">
    <citation type="submission" date="2010-05" db="EMBL/GenBank/DDBJ databases">
        <title>The draft genome of Desulfonatronospira thiodismutans ASO3-1.</title>
        <authorList>
            <consortium name="US DOE Joint Genome Institute (JGI-PGF)"/>
            <person name="Lucas S."/>
            <person name="Copeland A."/>
            <person name="Lapidus A."/>
            <person name="Cheng J.-F."/>
            <person name="Bruce D."/>
            <person name="Goodwin L."/>
            <person name="Pitluck S."/>
            <person name="Chertkov O."/>
            <person name="Brettin T."/>
            <person name="Detter J.C."/>
            <person name="Han C."/>
            <person name="Land M.L."/>
            <person name="Hauser L."/>
            <person name="Kyrpides N."/>
            <person name="Mikhailova N."/>
            <person name="Muyzer G."/>
            <person name="Woyke T."/>
        </authorList>
    </citation>
    <scope>NUCLEOTIDE SEQUENCE [LARGE SCALE GENOMIC DNA]</scope>
    <source>
        <strain evidence="1">ASO3-1</strain>
    </source>
</reference>
<proteinExistence type="predicted"/>
<dbReference type="eggNOG" id="ENOG5032TGZ">
    <property type="taxonomic scope" value="Bacteria"/>
</dbReference>
<name>D6SSK0_9BACT</name>
<gene>
    <name evidence="1" type="ORF">Dthio_PD1002</name>
</gene>
<sequence>MSEENRQEQDRHKKAIYDSLAPRRKKFIDRIGYDRWDPFQEPKNPIEIRRDGTQRTSKELMRMFLHERPPREYSNSYGQGVLEMCMGIINDEDRIRAMYEFSLWYSELLKRENKEYKER</sequence>
<dbReference type="AlphaFoldDB" id="D6SSK0"/>
<organism evidence="1 2">
    <name type="scientific">Desulfonatronospira thiodismutans ASO3-1</name>
    <dbReference type="NCBI Taxonomy" id="555779"/>
    <lineage>
        <taxon>Bacteria</taxon>
        <taxon>Pseudomonadati</taxon>
        <taxon>Thermodesulfobacteriota</taxon>
        <taxon>Desulfovibrionia</taxon>
        <taxon>Desulfovibrionales</taxon>
        <taxon>Desulfonatronovibrionaceae</taxon>
        <taxon>Desulfonatronospira</taxon>
    </lineage>
</organism>
<accession>D6SSK0</accession>
<comment type="caution">
    <text evidence="1">The sequence shown here is derived from an EMBL/GenBank/DDBJ whole genome shotgun (WGS) entry which is preliminary data.</text>
</comment>
<dbReference type="EMBL" id="ACJN02000003">
    <property type="protein sequence ID" value="EFI33666.1"/>
    <property type="molecule type" value="Genomic_DNA"/>
</dbReference>